<evidence type="ECO:0000256" key="1">
    <source>
        <dbReference type="SAM" id="MobiDB-lite"/>
    </source>
</evidence>
<reference evidence="2" key="2">
    <citation type="submission" date="2025-09" db="UniProtKB">
        <authorList>
            <consortium name="Ensembl"/>
        </authorList>
    </citation>
    <scope>IDENTIFICATION</scope>
</reference>
<dbReference type="GeneTree" id="ENSGT01070000257228"/>
<organism evidence="2 3">
    <name type="scientific">Neovison vison</name>
    <name type="common">American mink</name>
    <name type="synonym">Mustela vison</name>
    <dbReference type="NCBI Taxonomy" id="452646"/>
    <lineage>
        <taxon>Eukaryota</taxon>
        <taxon>Metazoa</taxon>
        <taxon>Chordata</taxon>
        <taxon>Craniata</taxon>
        <taxon>Vertebrata</taxon>
        <taxon>Euteleostomi</taxon>
        <taxon>Mammalia</taxon>
        <taxon>Eutheria</taxon>
        <taxon>Laurasiatheria</taxon>
        <taxon>Carnivora</taxon>
        <taxon>Caniformia</taxon>
        <taxon>Musteloidea</taxon>
        <taxon>Mustelidae</taxon>
        <taxon>Mustelinae</taxon>
        <taxon>Neogale</taxon>
    </lineage>
</organism>
<sequence>VLSEEAAAWTRRKRKGESGMAGCQGCGHRILWGGVGVPGPCPEGLVQGHDGAELLEPGLP</sequence>
<proteinExistence type="predicted"/>
<feature type="region of interest" description="Disordered" evidence="1">
    <location>
        <begin position="1"/>
        <end position="20"/>
    </location>
</feature>
<dbReference type="Ensembl" id="ENSNVIT00000035119.1">
    <property type="protein sequence ID" value="ENSNVIP00000030309.1"/>
    <property type="gene ID" value="ENSNVIG00000023351.1"/>
</dbReference>
<keyword evidence="3" id="KW-1185">Reference proteome</keyword>
<accession>A0A8C7C305</accession>
<evidence type="ECO:0000313" key="2">
    <source>
        <dbReference type="Ensembl" id="ENSNVIP00000030309.1"/>
    </source>
</evidence>
<evidence type="ECO:0000313" key="3">
    <source>
        <dbReference type="Proteomes" id="UP000694425"/>
    </source>
</evidence>
<protein>
    <submittedName>
        <fullName evidence="2">Uncharacterized protein</fullName>
    </submittedName>
</protein>
<reference evidence="2" key="1">
    <citation type="submission" date="2025-08" db="UniProtKB">
        <authorList>
            <consortium name="Ensembl"/>
        </authorList>
    </citation>
    <scope>IDENTIFICATION</scope>
</reference>
<dbReference type="AlphaFoldDB" id="A0A8C7C305"/>
<name>A0A8C7C305_NEOVI</name>
<dbReference type="Proteomes" id="UP000694425">
    <property type="component" value="Unplaced"/>
</dbReference>